<dbReference type="Pfam" id="PF07690">
    <property type="entry name" value="MFS_1"/>
    <property type="match status" value="1"/>
</dbReference>
<dbReference type="Gene3D" id="1.20.1250.20">
    <property type="entry name" value="MFS general substrate transporter like domains"/>
    <property type="match status" value="1"/>
</dbReference>
<feature type="domain" description="Major facilitator superfamily (MFS) profile" evidence="8">
    <location>
        <begin position="73"/>
        <end position="500"/>
    </location>
</feature>
<dbReference type="InterPro" id="IPR020846">
    <property type="entry name" value="MFS_dom"/>
</dbReference>
<dbReference type="GO" id="GO:0015606">
    <property type="term" value="F:spermidine transmembrane transporter activity"/>
    <property type="evidence" value="ECO:0007669"/>
    <property type="project" value="TreeGrafter"/>
</dbReference>
<dbReference type="PANTHER" id="PTHR23502:SF38">
    <property type="entry name" value="POLYAMINE TRANSPORTER 4"/>
    <property type="match status" value="1"/>
</dbReference>
<evidence type="ECO:0000256" key="3">
    <source>
        <dbReference type="ARBA" id="ARBA00022989"/>
    </source>
</evidence>
<proteinExistence type="predicted"/>
<evidence type="ECO:0000313" key="10">
    <source>
        <dbReference type="Proteomes" id="UP000722485"/>
    </source>
</evidence>
<evidence type="ECO:0000256" key="1">
    <source>
        <dbReference type="ARBA" id="ARBA00004141"/>
    </source>
</evidence>
<feature type="transmembrane region" description="Helical" evidence="7">
    <location>
        <begin position="471"/>
        <end position="491"/>
    </location>
</feature>
<dbReference type="PROSITE" id="PS50850">
    <property type="entry name" value="MFS"/>
    <property type="match status" value="1"/>
</dbReference>
<feature type="transmembrane region" description="Helical" evidence="7">
    <location>
        <begin position="106"/>
        <end position="125"/>
    </location>
</feature>
<name>A0A9P5GUS8_9HYPO</name>
<reference evidence="9" key="1">
    <citation type="submission" date="2020-03" db="EMBL/GenBank/DDBJ databases">
        <title>Draft Genome Sequence of Cylindrodendrum hubeiense.</title>
        <authorList>
            <person name="Buettner E."/>
            <person name="Kellner H."/>
        </authorList>
    </citation>
    <scope>NUCLEOTIDE SEQUENCE</scope>
    <source>
        <strain evidence="9">IHI 201604</strain>
    </source>
</reference>
<dbReference type="InterPro" id="IPR011701">
    <property type="entry name" value="MFS"/>
</dbReference>
<evidence type="ECO:0000259" key="8">
    <source>
        <dbReference type="PROSITE" id="PS50850"/>
    </source>
</evidence>
<feature type="transmembrane region" description="Helical" evidence="7">
    <location>
        <begin position="168"/>
        <end position="186"/>
    </location>
</feature>
<accession>A0A9P5GUS8</accession>
<sequence length="509" mass="56030">MAEMERDNSAELAKEEIRGSPPLDDSATEKDIELGEQTEEPERAITQTVTNALDWENSPENPHNWPARKKLMQVIMLSATALLASIGTSIMSSARTQIMEEFDVSSTLALLPLTMYVLALGFGPVIGGPLSETIGRYPVYVASVPLGAIFTVGAGFSHNMGALCFLRFMAGLCWGPVLAVASGSLVETFKPKSRGPVSAVFIMMPFLGPGLGPVIGSFVVHRKGWRWTQWTLVFFAIFAMITTAFTQETFHPVIKRRLAKQRGHKVEPSPPWADRLKTFAVISIVRPVRMLLLEPIVGFLCLYVSAEFGTLFSFFAAVPYTFGTVYQFSIEESGLVFLSIVIGCLLGLVTIVLCDVLLYRKQAVNYPLHRTPPEYRLYPAMIGSIGPPICLFWFGWTARSGVSWASPASAIILFAWGNLCIFVSAIQYMADTYHGSVVASASSANSLARYGFAGVFPLFTLQMYEKLGIDWASSLLGFIALSLLPVPWVLFKFGAQIRARSQYETVKYE</sequence>
<keyword evidence="2 7" id="KW-0812">Transmembrane</keyword>
<evidence type="ECO:0000256" key="6">
    <source>
        <dbReference type="SAM" id="MobiDB-lite"/>
    </source>
</evidence>
<dbReference type="AlphaFoldDB" id="A0A9P5GUS8"/>
<keyword evidence="10" id="KW-1185">Reference proteome</keyword>
<dbReference type="GO" id="GO:0005886">
    <property type="term" value="C:plasma membrane"/>
    <property type="evidence" value="ECO:0007669"/>
    <property type="project" value="TreeGrafter"/>
</dbReference>
<gene>
    <name evidence="9" type="ORF">G7Z17_g12816</name>
</gene>
<dbReference type="GO" id="GO:0000297">
    <property type="term" value="F:spermine transmembrane transporter activity"/>
    <property type="evidence" value="ECO:0007669"/>
    <property type="project" value="TreeGrafter"/>
</dbReference>
<comment type="subcellular location">
    <subcellularLocation>
        <location evidence="1">Membrane</location>
        <topology evidence="1">Multi-pass membrane protein</topology>
    </subcellularLocation>
</comment>
<feature type="region of interest" description="Disordered" evidence="6">
    <location>
        <begin position="1"/>
        <end position="43"/>
    </location>
</feature>
<protein>
    <recommendedName>
        <fullName evidence="8">Major facilitator superfamily (MFS) profile domain-containing protein</fullName>
    </recommendedName>
</protein>
<dbReference type="Proteomes" id="UP000722485">
    <property type="component" value="Unassembled WGS sequence"/>
</dbReference>
<dbReference type="CDD" id="cd17323">
    <property type="entry name" value="MFS_Tpo1_MDR_like"/>
    <property type="match status" value="1"/>
</dbReference>
<feature type="transmembrane region" description="Helical" evidence="7">
    <location>
        <begin position="137"/>
        <end position="156"/>
    </location>
</feature>
<dbReference type="PANTHER" id="PTHR23502">
    <property type="entry name" value="MAJOR FACILITATOR SUPERFAMILY"/>
    <property type="match status" value="1"/>
</dbReference>
<feature type="transmembrane region" description="Helical" evidence="7">
    <location>
        <begin position="334"/>
        <end position="358"/>
    </location>
</feature>
<dbReference type="EMBL" id="JAANBB010000628">
    <property type="protein sequence ID" value="KAF7537630.1"/>
    <property type="molecule type" value="Genomic_DNA"/>
</dbReference>
<evidence type="ECO:0000256" key="2">
    <source>
        <dbReference type="ARBA" id="ARBA00022692"/>
    </source>
</evidence>
<evidence type="ECO:0000256" key="4">
    <source>
        <dbReference type="ARBA" id="ARBA00023136"/>
    </source>
</evidence>
<keyword evidence="3 7" id="KW-1133">Transmembrane helix</keyword>
<feature type="transmembrane region" description="Helical" evidence="7">
    <location>
        <begin position="74"/>
        <end position="94"/>
    </location>
</feature>
<feature type="transmembrane region" description="Helical" evidence="7">
    <location>
        <begin position="198"/>
        <end position="221"/>
    </location>
</feature>
<dbReference type="OrthoDB" id="3936150at2759"/>
<evidence type="ECO:0000313" key="9">
    <source>
        <dbReference type="EMBL" id="KAF7537630.1"/>
    </source>
</evidence>
<dbReference type="SUPFAM" id="SSF103473">
    <property type="entry name" value="MFS general substrate transporter"/>
    <property type="match status" value="1"/>
</dbReference>
<feature type="transmembrane region" description="Helical" evidence="7">
    <location>
        <begin position="296"/>
        <end position="322"/>
    </location>
</feature>
<feature type="transmembrane region" description="Helical" evidence="7">
    <location>
        <begin position="408"/>
        <end position="426"/>
    </location>
</feature>
<feature type="compositionally biased region" description="Basic and acidic residues" evidence="6">
    <location>
        <begin position="1"/>
        <end position="18"/>
    </location>
</feature>
<feature type="transmembrane region" description="Helical" evidence="7">
    <location>
        <begin position="378"/>
        <end position="396"/>
    </location>
</feature>
<keyword evidence="4 7" id="KW-0472">Membrane</keyword>
<keyword evidence="5" id="KW-0325">Glycoprotein</keyword>
<comment type="caution">
    <text evidence="9">The sequence shown here is derived from an EMBL/GenBank/DDBJ whole genome shotgun (WGS) entry which is preliminary data.</text>
</comment>
<dbReference type="InterPro" id="IPR036259">
    <property type="entry name" value="MFS_trans_sf"/>
</dbReference>
<evidence type="ECO:0000256" key="7">
    <source>
        <dbReference type="SAM" id="Phobius"/>
    </source>
</evidence>
<feature type="transmembrane region" description="Helical" evidence="7">
    <location>
        <begin position="227"/>
        <end position="246"/>
    </location>
</feature>
<feature type="transmembrane region" description="Helical" evidence="7">
    <location>
        <begin position="447"/>
        <end position="465"/>
    </location>
</feature>
<evidence type="ECO:0000256" key="5">
    <source>
        <dbReference type="ARBA" id="ARBA00023180"/>
    </source>
</evidence>
<organism evidence="9 10">
    <name type="scientific">Cylindrodendrum hubeiense</name>
    <dbReference type="NCBI Taxonomy" id="595255"/>
    <lineage>
        <taxon>Eukaryota</taxon>
        <taxon>Fungi</taxon>
        <taxon>Dikarya</taxon>
        <taxon>Ascomycota</taxon>
        <taxon>Pezizomycotina</taxon>
        <taxon>Sordariomycetes</taxon>
        <taxon>Hypocreomycetidae</taxon>
        <taxon>Hypocreales</taxon>
        <taxon>Nectriaceae</taxon>
        <taxon>Cylindrodendrum</taxon>
    </lineage>
</organism>